<name>A0A409YDA7_9AGAR</name>
<dbReference type="AlphaFoldDB" id="A0A409YDA7"/>
<comment type="caution">
    <text evidence="1">The sequence shown here is derived from an EMBL/GenBank/DDBJ whole genome shotgun (WGS) entry which is preliminary data.</text>
</comment>
<dbReference type="PANTHER" id="PTHR38926:SF5">
    <property type="entry name" value="F-BOX AND LEUCINE-RICH REPEAT PROTEIN 6"/>
    <property type="match status" value="1"/>
</dbReference>
<dbReference type="InterPro" id="IPR032675">
    <property type="entry name" value="LRR_dom_sf"/>
</dbReference>
<reference evidence="1 2" key="1">
    <citation type="journal article" date="2018" name="Evol. Lett.">
        <title>Horizontal gene cluster transfer increased hallucinogenic mushroom diversity.</title>
        <authorList>
            <person name="Reynolds H.T."/>
            <person name="Vijayakumar V."/>
            <person name="Gluck-Thaler E."/>
            <person name="Korotkin H.B."/>
            <person name="Matheny P.B."/>
            <person name="Slot J.C."/>
        </authorList>
    </citation>
    <scope>NUCLEOTIDE SEQUENCE [LARGE SCALE GENOMIC DNA]</scope>
    <source>
        <strain evidence="1 2">SRW20</strain>
    </source>
</reference>
<evidence type="ECO:0000313" key="2">
    <source>
        <dbReference type="Proteomes" id="UP000284706"/>
    </source>
</evidence>
<dbReference type="InterPro" id="IPR036047">
    <property type="entry name" value="F-box-like_dom_sf"/>
</dbReference>
<dbReference type="SUPFAM" id="SSF81383">
    <property type="entry name" value="F-box domain"/>
    <property type="match status" value="1"/>
</dbReference>
<sequence length="476" mass="53969">MINTSRNTLSANWVLRFVPADVWRFIFQINSSAILSTLRVSQVCSSWRSITDNAPELWTNIVLYYTREEGHVTPDADFFSYLLAKSRNMPLTMGLLASERIAFDGGNTAKVLEVFLRSMHRAQRLKLDIDVLNDCLDQLDQIDHLMALVRPGLALEEIEIDVGDEALDDKRCLPSDVWKPAPLLRALSMDGPAIAKGDLETLHDASFPFQQLTSLEVKCPIFDDGLILLLSLTPLLVQAKFHSIRRVKDDLDIQIQMLKLRSLTLGEPSYTEDSTRDTLPVTDILRYIAAPNLTTLRLSFNADWSLEILTSFIKASSRIQNLHFDILNATDTDRIECLKLLPSLRILNLSFTAGHERDFDETSLIGRDFLDAMMERNVSSNQLVLCPNLERLIVDYDTFADTTTSAFADMIQRRWKHSATDKEGKFELVIKEVGWLGDCPESVSELHHLLLLRKTGLKLLIESKSSLEEIFDTDLL</sequence>
<dbReference type="PANTHER" id="PTHR38926">
    <property type="entry name" value="F-BOX DOMAIN CONTAINING PROTEIN, EXPRESSED"/>
    <property type="match status" value="1"/>
</dbReference>
<dbReference type="Gene3D" id="1.20.1280.50">
    <property type="match status" value="1"/>
</dbReference>
<evidence type="ECO:0008006" key="3">
    <source>
        <dbReference type="Google" id="ProtNLM"/>
    </source>
</evidence>
<dbReference type="EMBL" id="NHYE01000976">
    <property type="protein sequence ID" value="PPR00964.1"/>
    <property type="molecule type" value="Genomic_DNA"/>
</dbReference>
<dbReference type="SUPFAM" id="SSF52047">
    <property type="entry name" value="RNI-like"/>
    <property type="match status" value="1"/>
</dbReference>
<protein>
    <recommendedName>
        <fullName evidence="3">F-box domain-containing protein</fullName>
    </recommendedName>
</protein>
<accession>A0A409YDA7</accession>
<evidence type="ECO:0000313" key="1">
    <source>
        <dbReference type="EMBL" id="PPR00964.1"/>
    </source>
</evidence>
<dbReference type="Proteomes" id="UP000284706">
    <property type="component" value="Unassembled WGS sequence"/>
</dbReference>
<dbReference type="Gene3D" id="3.80.10.10">
    <property type="entry name" value="Ribonuclease Inhibitor"/>
    <property type="match status" value="1"/>
</dbReference>
<gene>
    <name evidence="1" type="ORF">CVT26_015557</name>
</gene>
<dbReference type="InParanoid" id="A0A409YDA7"/>
<proteinExistence type="predicted"/>
<keyword evidence="2" id="KW-1185">Reference proteome</keyword>
<dbReference type="OrthoDB" id="2954113at2759"/>
<organism evidence="1 2">
    <name type="scientific">Gymnopilus dilepis</name>
    <dbReference type="NCBI Taxonomy" id="231916"/>
    <lineage>
        <taxon>Eukaryota</taxon>
        <taxon>Fungi</taxon>
        <taxon>Dikarya</taxon>
        <taxon>Basidiomycota</taxon>
        <taxon>Agaricomycotina</taxon>
        <taxon>Agaricomycetes</taxon>
        <taxon>Agaricomycetidae</taxon>
        <taxon>Agaricales</taxon>
        <taxon>Agaricineae</taxon>
        <taxon>Hymenogastraceae</taxon>
        <taxon>Gymnopilus</taxon>
    </lineage>
</organism>